<reference evidence="6" key="2">
    <citation type="submission" date="2025-09" db="UniProtKB">
        <authorList>
            <consortium name="Ensembl"/>
        </authorList>
    </citation>
    <scope>IDENTIFICATION</scope>
</reference>
<dbReference type="GO" id="GO:0007417">
    <property type="term" value="P:central nervous system development"/>
    <property type="evidence" value="ECO:0007669"/>
    <property type="project" value="TreeGrafter"/>
</dbReference>
<evidence type="ECO:0000256" key="4">
    <source>
        <dbReference type="ARBA" id="ARBA00023203"/>
    </source>
</evidence>
<evidence type="ECO:0000256" key="1">
    <source>
        <dbReference type="ARBA" id="ARBA00008418"/>
    </source>
</evidence>
<keyword evidence="2" id="KW-0117">Actin capping</keyword>
<dbReference type="InterPro" id="IPR029006">
    <property type="entry name" value="ADF-H/Gelsolin-like_dom_sf"/>
</dbReference>
<dbReference type="PANTHER" id="PTHR11977:SF127">
    <property type="entry name" value="MACROPHAGE-CAPPING PROTEIN"/>
    <property type="match status" value="1"/>
</dbReference>
<dbReference type="Gene3D" id="3.40.20.10">
    <property type="entry name" value="Severin"/>
    <property type="match status" value="3"/>
</dbReference>
<dbReference type="GO" id="GO:0015629">
    <property type="term" value="C:actin cytoskeleton"/>
    <property type="evidence" value="ECO:0007669"/>
    <property type="project" value="TreeGrafter"/>
</dbReference>
<keyword evidence="3" id="KW-0677">Repeat</keyword>
<dbReference type="InterPro" id="IPR007123">
    <property type="entry name" value="Gelsolin-like_dom"/>
</dbReference>
<dbReference type="GO" id="GO:0005737">
    <property type="term" value="C:cytoplasm"/>
    <property type="evidence" value="ECO:0007669"/>
    <property type="project" value="TreeGrafter"/>
</dbReference>
<dbReference type="GO" id="GO:0051014">
    <property type="term" value="P:actin filament severing"/>
    <property type="evidence" value="ECO:0007669"/>
    <property type="project" value="TreeGrafter"/>
</dbReference>
<keyword evidence="4" id="KW-0009">Actin-binding</keyword>
<dbReference type="Pfam" id="PF00626">
    <property type="entry name" value="Gelsolin"/>
    <property type="match status" value="2"/>
</dbReference>
<feature type="domain" description="Gelsolin-like" evidence="5">
    <location>
        <begin position="244"/>
        <end position="318"/>
    </location>
</feature>
<dbReference type="GO" id="GO:0005546">
    <property type="term" value="F:phosphatidylinositol-4,5-bisphosphate binding"/>
    <property type="evidence" value="ECO:0007669"/>
    <property type="project" value="TreeGrafter"/>
</dbReference>
<evidence type="ECO:0000313" key="6">
    <source>
        <dbReference type="Ensembl" id="ENSOKIP00005067081.1"/>
    </source>
</evidence>
<dbReference type="PANTHER" id="PTHR11977">
    <property type="entry name" value="VILLIN"/>
    <property type="match status" value="1"/>
</dbReference>
<comment type="similarity">
    <text evidence="1">Belongs to the villin/gelsolin family.</text>
</comment>
<dbReference type="SUPFAM" id="SSF55753">
    <property type="entry name" value="Actin depolymerizing proteins"/>
    <property type="match status" value="3"/>
</dbReference>
<proteinExistence type="inferred from homology"/>
<feature type="domain" description="Gelsolin-like" evidence="5">
    <location>
        <begin position="34"/>
        <end position="106"/>
    </location>
</feature>
<evidence type="ECO:0000259" key="5">
    <source>
        <dbReference type="Pfam" id="PF00626"/>
    </source>
</evidence>
<dbReference type="Ensembl" id="ENSOKIT00005071359.1">
    <property type="protein sequence ID" value="ENSOKIP00005067081.1"/>
    <property type="gene ID" value="ENSOKIG00005028821.1"/>
</dbReference>
<evidence type="ECO:0000256" key="3">
    <source>
        <dbReference type="ARBA" id="ARBA00022737"/>
    </source>
</evidence>
<sequence length="326" mass="37008">MFPCQAAPGQFGPETREPGLKVWRVEKMKAVLLEPAEVGAFFNGDSYLVLEHRGDQGADLHMWIGEKSSRDEQVACAMLATQLDNFLGGDPIQHRQIQGYEAPEFMNLFPRGVSYKVGRRREDTPSSCLLTNTRSNPILRNARVWDFMWKLTIFSWIGSQANMFEKQKSREIASLIRDTERHGKARITDISEGEEPPEMLKVLGPMLELAESTPEEDSQADVSNSASLYKVSDATGKMKLTNVSEKSPFAKDLLVRDDCFILDNGANGKIFVWKGMGANAEEKREALKMADDFIQQMNYPRMKTQVEILPQGRETIIFKQFFKNWN</sequence>
<dbReference type="GO" id="GO:0008154">
    <property type="term" value="P:actin polymerization or depolymerization"/>
    <property type="evidence" value="ECO:0007669"/>
    <property type="project" value="TreeGrafter"/>
</dbReference>
<gene>
    <name evidence="6" type="primary">CAPG</name>
    <name evidence="6" type="synonym">LOC109906569</name>
</gene>
<dbReference type="GeneTree" id="ENSGT00940000159305"/>
<evidence type="ECO:0000256" key="2">
    <source>
        <dbReference type="ARBA" id="ARBA00022467"/>
    </source>
</evidence>
<dbReference type="InterPro" id="IPR007122">
    <property type="entry name" value="Villin/Gelsolin"/>
</dbReference>
<accession>A0A8C7I4U3</accession>
<dbReference type="FunFam" id="3.40.20.10:FF:000037">
    <property type="entry name" value="macrophage-capping protein-like isoform X2"/>
    <property type="match status" value="1"/>
</dbReference>
<dbReference type="GO" id="GO:0051015">
    <property type="term" value="F:actin filament binding"/>
    <property type="evidence" value="ECO:0007669"/>
    <property type="project" value="InterPro"/>
</dbReference>
<dbReference type="Proteomes" id="UP000694557">
    <property type="component" value="Unassembled WGS sequence"/>
</dbReference>
<dbReference type="GO" id="GO:0030031">
    <property type="term" value="P:cell projection assembly"/>
    <property type="evidence" value="ECO:0007669"/>
    <property type="project" value="TreeGrafter"/>
</dbReference>
<dbReference type="PRINTS" id="PR00597">
    <property type="entry name" value="GELSOLIN"/>
</dbReference>
<dbReference type="CDD" id="cd11292">
    <property type="entry name" value="gelsolin_S3_like"/>
    <property type="match status" value="1"/>
</dbReference>
<organism evidence="6 7">
    <name type="scientific">Oncorhynchus kisutch</name>
    <name type="common">Coho salmon</name>
    <name type="synonym">Salmo kisutch</name>
    <dbReference type="NCBI Taxonomy" id="8019"/>
    <lineage>
        <taxon>Eukaryota</taxon>
        <taxon>Metazoa</taxon>
        <taxon>Chordata</taxon>
        <taxon>Craniata</taxon>
        <taxon>Vertebrata</taxon>
        <taxon>Euteleostomi</taxon>
        <taxon>Actinopterygii</taxon>
        <taxon>Neopterygii</taxon>
        <taxon>Teleostei</taxon>
        <taxon>Protacanthopterygii</taxon>
        <taxon>Salmoniformes</taxon>
        <taxon>Salmonidae</taxon>
        <taxon>Salmoninae</taxon>
        <taxon>Oncorhynchus</taxon>
    </lineage>
</organism>
<dbReference type="AlphaFoldDB" id="A0A8C7I4U3"/>
<keyword evidence="7" id="KW-1185">Reference proteome</keyword>
<dbReference type="GO" id="GO:0051016">
    <property type="term" value="P:barbed-end actin filament capping"/>
    <property type="evidence" value="ECO:0007669"/>
    <property type="project" value="TreeGrafter"/>
</dbReference>
<evidence type="ECO:0000313" key="7">
    <source>
        <dbReference type="Proteomes" id="UP000694557"/>
    </source>
</evidence>
<dbReference type="CDD" id="cd11290">
    <property type="entry name" value="gelsolin_S1_like"/>
    <property type="match status" value="1"/>
</dbReference>
<reference evidence="6" key="1">
    <citation type="submission" date="2025-08" db="UniProtKB">
        <authorList>
            <consortium name="Ensembl"/>
        </authorList>
    </citation>
    <scope>IDENTIFICATION</scope>
</reference>
<name>A0A8C7I4U3_ONCKI</name>
<dbReference type="SMART" id="SM00262">
    <property type="entry name" value="GEL"/>
    <property type="match status" value="3"/>
</dbReference>
<protein>
    <submittedName>
        <fullName evidence="6">Capping protein (actin filament), gelsolin-like b</fullName>
    </submittedName>
</protein>